<keyword evidence="3" id="KW-1185">Reference proteome</keyword>
<dbReference type="VEuPathDB" id="TrichDB:TVAG_048170"/>
<dbReference type="STRING" id="5722.A2FCP1"/>
<feature type="compositionally biased region" description="Basic and acidic residues" evidence="1">
    <location>
        <begin position="623"/>
        <end position="632"/>
    </location>
</feature>
<proteinExistence type="predicted"/>
<gene>
    <name evidence="2" type="ORF">TVAG_048170</name>
</gene>
<feature type="compositionally biased region" description="Basic and acidic residues" evidence="1">
    <location>
        <begin position="565"/>
        <end position="585"/>
    </location>
</feature>
<feature type="region of interest" description="Disordered" evidence="1">
    <location>
        <begin position="775"/>
        <end position="799"/>
    </location>
</feature>
<feature type="compositionally biased region" description="Acidic residues" evidence="1">
    <location>
        <begin position="777"/>
        <end position="791"/>
    </location>
</feature>
<dbReference type="InParanoid" id="A2FCP1"/>
<dbReference type="EMBL" id="DS113720">
    <property type="protein sequence ID" value="EAX97316.1"/>
    <property type="molecule type" value="Genomic_DNA"/>
</dbReference>
<feature type="compositionally biased region" description="Acidic residues" evidence="1">
    <location>
        <begin position="516"/>
        <end position="533"/>
    </location>
</feature>
<feature type="region of interest" description="Disordered" evidence="1">
    <location>
        <begin position="623"/>
        <end position="704"/>
    </location>
</feature>
<dbReference type="Proteomes" id="UP000001542">
    <property type="component" value="Unassembled WGS sequence"/>
</dbReference>
<organism evidence="2 3">
    <name type="scientific">Trichomonas vaginalis (strain ATCC PRA-98 / G3)</name>
    <dbReference type="NCBI Taxonomy" id="412133"/>
    <lineage>
        <taxon>Eukaryota</taxon>
        <taxon>Metamonada</taxon>
        <taxon>Parabasalia</taxon>
        <taxon>Trichomonadida</taxon>
        <taxon>Trichomonadidae</taxon>
        <taxon>Trichomonas</taxon>
    </lineage>
</organism>
<feature type="region of interest" description="Disordered" evidence="1">
    <location>
        <begin position="74"/>
        <end position="96"/>
    </location>
</feature>
<feature type="compositionally biased region" description="Polar residues" evidence="1">
    <location>
        <begin position="328"/>
        <end position="342"/>
    </location>
</feature>
<accession>A2FCP1</accession>
<evidence type="ECO:0000313" key="2">
    <source>
        <dbReference type="EMBL" id="EAX97316.1"/>
    </source>
</evidence>
<name>A2FCP1_TRIV3</name>
<dbReference type="RefSeq" id="XP_001310246.1">
    <property type="nucleotide sequence ID" value="XM_001310245.1"/>
</dbReference>
<feature type="compositionally biased region" description="Polar residues" evidence="1">
    <location>
        <begin position="447"/>
        <end position="461"/>
    </location>
</feature>
<feature type="compositionally biased region" description="Basic and acidic residues" evidence="1">
    <location>
        <begin position="540"/>
        <end position="551"/>
    </location>
</feature>
<dbReference type="KEGG" id="tva:4755097"/>
<dbReference type="VEuPathDB" id="TrichDB:TVAGG3_0287380"/>
<evidence type="ECO:0000313" key="3">
    <source>
        <dbReference type="Proteomes" id="UP000001542"/>
    </source>
</evidence>
<protein>
    <submittedName>
        <fullName evidence="2">Uncharacterized protein</fullName>
    </submittedName>
</protein>
<reference evidence="2" key="1">
    <citation type="submission" date="2006-10" db="EMBL/GenBank/DDBJ databases">
        <authorList>
            <person name="Amadeo P."/>
            <person name="Zhao Q."/>
            <person name="Wortman J."/>
            <person name="Fraser-Liggett C."/>
            <person name="Carlton J."/>
        </authorList>
    </citation>
    <scope>NUCLEOTIDE SEQUENCE</scope>
    <source>
        <strain evidence="2">G3</strain>
    </source>
</reference>
<feature type="compositionally biased region" description="Polar residues" evidence="1">
    <location>
        <begin position="1"/>
        <end position="14"/>
    </location>
</feature>
<evidence type="ECO:0000256" key="1">
    <source>
        <dbReference type="SAM" id="MobiDB-lite"/>
    </source>
</evidence>
<feature type="compositionally biased region" description="Basic and acidic residues" evidence="1">
    <location>
        <begin position="367"/>
        <end position="376"/>
    </location>
</feature>
<sequence>MSDLQDLQNANSPKHTILIEKRKQPIGLSLFDSFPASPKNENPETKSESPSINLMSKFEIVRPEKKSIDLLGKTTETHENNNPPQIENVEQEIPHTNLPKIERSKTDKIVFTKPEEIDINKFKFDNTLMNSLEIPIFSNLQINAKPSPDQKSTKSKVSPQKQNNEKKQGNHGDKNNKKQSLPDVIVVDDELLSSEDDINNKIFIEPPKKPQDMITSSDEEISMESLKFDQSSFYQLNNYKEKPKTTDNANKDIVEKVISSSDEELSMGKLKFDSSSFYSMVTGQNKSIQVESSENSEVEIQKVENSESEPEILENGTKIQVVNDELLSDSSDNKSTASNLLTSDEEIPINNFIFDDSAITSLLSGKTESKEDDKPSEQLVLPKQEEKLADEKEILIENSESSQMSDQNDESNHEEEKPEIIQNPAENLENEQNILTSDEEIPLENFQFDSSKFMSTFSTENKQNDSKSENINFEKEETAQNKDETITNDNMQPIVQEIKPNDSNSENNNFEKEETVEKDEETVINDNEQENDQETQQNDSKSDEKLSNEEKFDFDEFVELFSVENSEKKSEKIENDQNEELKQAETPEIANNDDNMGLSCPINQENNTFGVNDFDDLFNIKNTEKSDVKTVEEQDDNDDNSGFSCPIKQENNDFDFDDFQDRFSLNNTENQPEQPISQPISEDSPQKQVLNENISEIVNNSEPKDVEPQLADVVSEVVPISGDIDDICDLFNLNSEETPKEETKDQNSYVGEEESVKTEEEIQQIKIENNLVKPIQEIDENNEENEEDYEEEYSKTEEQHEIVPIQQKFEKEAEKITEEDEENILCEEENEEEDVLYEKQPEITKSKIVNEPEAKQEEEDYILSDLKYGEINIKKISEIKINISNNNFQVATCHSSDIVVLVNNGYITVNRITGKKSLDLEFLFDSNETKVQRAFLFNDTVVAVSTGYISVLRITEDDEFDDILEINRESNGLEGNITEIKATDINKGFYLLCDSSLFFFSLKKFALISENVSLFAVNDFGCYFITTDNELYYFSDGKLSDIIHIFDREIISLFATNTQVVAFAQYEGTEYSDVFVTKEFLSIRICSFIDFDFAESYANSIAIMSETMSLYNIDTKTLYSSTVPQFFDRFMNPLPTKAKIITVNGKSAILVYNERIPKLVIYEIPPEHIPSLFEYIDYNFKNNLVMNDINE</sequence>
<feature type="compositionally biased region" description="Basic and acidic residues" evidence="1">
    <location>
        <begin position="163"/>
        <end position="176"/>
    </location>
</feature>
<feature type="compositionally biased region" description="Basic and acidic residues" evidence="1">
    <location>
        <begin position="410"/>
        <end position="419"/>
    </location>
</feature>
<feature type="region of interest" description="Disordered" evidence="1">
    <location>
        <begin position="733"/>
        <end position="761"/>
    </location>
</feature>
<feature type="region of interest" description="Disordered" evidence="1">
    <location>
        <begin position="325"/>
        <end position="347"/>
    </location>
</feature>
<feature type="region of interest" description="Disordered" evidence="1">
    <location>
        <begin position="1"/>
        <end position="51"/>
    </location>
</feature>
<feature type="compositionally biased region" description="Basic and acidic residues" evidence="1">
    <location>
        <begin position="462"/>
        <end position="485"/>
    </location>
</feature>
<feature type="compositionally biased region" description="Basic and acidic residues" evidence="1">
    <location>
        <begin position="383"/>
        <end position="395"/>
    </location>
</feature>
<feature type="region of interest" description="Disordered" evidence="1">
    <location>
        <begin position="143"/>
        <end position="182"/>
    </location>
</feature>
<feature type="compositionally biased region" description="Low complexity" evidence="1">
    <location>
        <begin position="691"/>
        <end position="701"/>
    </location>
</feature>
<feature type="compositionally biased region" description="Polar residues" evidence="1">
    <location>
        <begin position="664"/>
        <end position="690"/>
    </location>
</feature>
<reference evidence="2" key="2">
    <citation type="journal article" date="2007" name="Science">
        <title>Draft genome sequence of the sexually transmitted pathogen Trichomonas vaginalis.</title>
        <authorList>
            <person name="Carlton J.M."/>
            <person name="Hirt R.P."/>
            <person name="Silva J.C."/>
            <person name="Delcher A.L."/>
            <person name="Schatz M."/>
            <person name="Zhao Q."/>
            <person name="Wortman J.R."/>
            <person name="Bidwell S.L."/>
            <person name="Alsmark U.C.M."/>
            <person name="Besteiro S."/>
            <person name="Sicheritz-Ponten T."/>
            <person name="Noel C.J."/>
            <person name="Dacks J.B."/>
            <person name="Foster P.G."/>
            <person name="Simillion C."/>
            <person name="Van de Peer Y."/>
            <person name="Miranda-Saavedra D."/>
            <person name="Barton G.J."/>
            <person name="Westrop G.D."/>
            <person name="Mueller S."/>
            <person name="Dessi D."/>
            <person name="Fiori P.L."/>
            <person name="Ren Q."/>
            <person name="Paulsen I."/>
            <person name="Zhang H."/>
            <person name="Bastida-Corcuera F.D."/>
            <person name="Simoes-Barbosa A."/>
            <person name="Brown M.T."/>
            <person name="Hayes R.D."/>
            <person name="Mukherjee M."/>
            <person name="Okumura C.Y."/>
            <person name="Schneider R."/>
            <person name="Smith A.J."/>
            <person name="Vanacova S."/>
            <person name="Villalvazo M."/>
            <person name="Haas B.J."/>
            <person name="Pertea M."/>
            <person name="Feldblyum T.V."/>
            <person name="Utterback T.R."/>
            <person name="Shu C.L."/>
            <person name="Osoegawa K."/>
            <person name="de Jong P.J."/>
            <person name="Hrdy I."/>
            <person name="Horvathova L."/>
            <person name="Zubacova Z."/>
            <person name="Dolezal P."/>
            <person name="Malik S.B."/>
            <person name="Logsdon J.M. Jr."/>
            <person name="Henze K."/>
            <person name="Gupta A."/>
            <person name="Wang C.C."/>
            <person name="Dunne R.L."/>
            <person name="Upcroft J.A."/>
            <person name="Upcroft P."/>
            <person name="White O."/>
            <person name="Salzberg S.L."/>
            <person name="Tang P."/>
            <person name="Chiu C.-H."/>
            <person name="Lee Y.-S."/>
            <person name="Embley T.M."/>
            <person name="Coombs G.H."/>
            <person name="Mottram J.C."/>
            <person name="Tachezy J."/>
            <person name="Fraser-Liggett C.M."/>
            <person name="Johnson P.J."/>
        </authorList>
    </citation>
    <scope>NUCLEOTIDE SEQUENCE [LARGE SCALE GENOMIC DNA]</scope>
    <source>
        <strain evidence="2">G3</strain>
    </source>
</reference>
<feature type="region of interest" description="Disordered" evidence="1">
    <location>
        <begin position="365"/>
        <end position="602"/>
    </location>
</feature>
<dbReference type="SMR" id="A2FCP1"/>
<dbReference type="AlphaFoldDB" id="A2FCP1"/>